<dbReference type="SUPFAM" id="SSF64376">
    <property type="entry name" value="YlxR-like"/>
    <property type="match status" value="1"/>
</dbReference>
<dbReference type="Pfam" id="PF04296">
    <property type="entry name" value="YlxR"/>
    <property type="match status" value="1"/>
</dbReference>
<reference evidence="2" key="1">
    <citation type="submission" date="2016-10" db="EMBL/GenBank/DDBJ databases">
        <authorList>
            <person name="de Groot N.N."/>
        </authorList>
    </citation>
    <scope>NUCLEOTIDE SEQUENCE</scope>
</reference>
<dbReference type="EMBL" id="FPHH01000046">
    <property type="protein sequence ID" value="SFV57636.1"/>
    <property type="molecule type" value="Genomic_DNA"/>
</dbReference>
<gene>
    <name evidence="2" type="ORF">MNB_SM-5-1223</name>
</gene>
<dbReference type="AlphaFoldDB" id="A0A1W1BVT6"/>
<sequence>MAKKFHEPIRTCVGCRTKDAQRNLLRIKCEDGNLTAFRGTGRSFYLCNICLNEEKKLAKALMRQCRSSQKDKLMNKLKEIITDDR</sequence>
<evidence type="ECO:0000313" key="2">
    <source>
        <dbReference type="EMBL" id="SFV57636.1"/>
    </source>
</evidence>
<name>A0A1W1BVT6_9ZZZZ</name>
<protein>
    <recommendedName>
        <fullName evidence="1">YlxR domain-containing protein</fullName>
    </recommendedName>
</protein>
<organism evidence="2">
    <name type="scientific">hydrothermal vent metagenome</name>
    <dbReference type="NCBI Taxonomy" id="652676"/>
    <lineage>
        <taxon>unclassified sequences</taxon>
        <taxon>metagenomes</taxon>
        <taxon>ecological metagenomes</taxon>
    </lineage>
</organism>
<dbReference type="InterPro" id="IPR007393">
    <property type="entry name" value="YlxR_dom"/>
</dbReference>
<dbReference type="Gene3D" id="3.30.1230.10">
    <property type="entry name" value="YlxR-like"/>
    <property type="match status" value="1"/>
</dbReference>
<feature type="domain" description="YlxR" evidence="1">
    <location>
        <begin position="10"/>
        <end position="78"/>
    </location>
</feature>
<accession>A0A1W1BVT6</accession>
<proteinExistence type="predicted"/>
<evidence type="ECO:0000259" key="1">
    <source>
        <dbReference type="Pfam" id="PF04296"/>
    </source>
</evidence>
<dbReference type="InterPro" id="IPR035931">
    <property type="entry name" value="YlxR-like_sf"/>
</dbReference>